<proteinExistence type="predicted"/>
<organism evidence="1 2">
    <name type="scientific">Antarctobacter heliothermus</name>
    <dbReference type="NCBI Taxonomy" id="74033"/>
    <lineage>
        <taxon>Bacteria</taxon>
        <taxon>Pseudomonadati</taxon>
        <taxon>Pseudomonadota</taxon>
        <taxon>Alphaproteobacteria</taxon>
        <taxon>Rhodobacterales</taxon>
        <taxon>Roseobacteraceae</taxon>
        <taxon>Antarctobacter</taxon>
    </lineage>
</organism>
<gene>
    <name evidence="1" type="ORF">SAMN04488078_101748</name>
</gene>
<reference evidence="1 2" key="1">
    <citation type="submission" date="2017-06" db="EMBL/GenBank/DDBJ databases">
        <authorList>
            <person name="Kim H.J."/>
            <person name="Triplett B.A."/>
        </authorList>
    </citation>
    <scope>NUCLEOTIDE SEQUENCE [LARGE SCALE GENOMIC DNA]</scope>
    <source>
        <strain evidence="1 2">DSM 11445</strain>
    </source>
</reference>
<name>A0A239EYX9_9RHOB</name>
<evidence type="ECO:0000313" key="2">
    <source>
        <dbReference type="Proteomes" id="UP000198440"/>
    </source>
</evidence>
<evidence type="ECO:0000313" key="1">
    <source>
        <dbReference type="EMBL" id="SNS49488.1"/>
    </source>
</evidence>
<sequence length="78" mass="8288">MTQPEEYLPAFLASIESLDPDSQIGHARGLVVAVLEHLGYVLARDTDTTAATSAFILAADLEKRLNSLELMIGSDGAS</sequence>
<dbReference type="OrthoDB" id="7868828at2"/>
<dbReference type="AlphaFoldDB" id="A0A239EYX9"/>
<accession>A0A239EYX9</accession>
<dbReference type="Proteomes" id="UP000198440">
    <property type="component" value="Unassembled WGS sequence"/>
</dbReference>
<dbReference type="EMBL" id="FZON01000017">
    <property type="protein sequence ID" value="SNS49488.1"/>
    <property type="molecule type" value="Genomic_DNA"/>
</dbReference>
<protein>
    <submittedName>
        <fullName evidence="1">Uncharacterized protein</fullName>
    </submittedName>
</protein>
<dbReference type="RefSeq" id="WP_089277897.1">
    <property type="nucleotide sequence ID" value="NZ_FZON01000017.1"/>
</dbReference>